<dbReference type="InterPro" id="IPR029058">
    <property type="entry name" value="AB_hydrolase_fold"/>
</dbReference>
<accession>W7QSZ4</accession>
<dbReference type="InterPro" id="IPR000073">
    <property type="entry name" value="AB_hydrolase_1"/>
</dbReference>
<feature type="domain" description="AB hydrolase-1" evidence="2">
    <location>
        <begin position="447"/>
        <end position="739"/>
    </location>
</feature>
<dbReference type="eggNOG" id="COG1073">
    <property type="taxonomic scope" value="Bacteria"/>
</dbReference>
<dbReference type="RefSeq" id="WP_035013691.1">
    <property type="nucleotide sequence ID" value="NZ_ARZY01000007.1"/>
</dbReference>
<dbReference type="Gene3D" id="3.40.50.1820">
    <property type="entry name" value="alpha/beta hydrolase"/>
    <property type="match status" value="1"/>
</dbReference>
<dbReference type="NCBIfam" id="TIGR03502">
    <property type="entry name" value="lipase_Pla1_cef"/>
    <property type="match status" value="1"/>
</dbReference>
<dbReference type="OrthoDB" id="5477453at2"/>
<evidence type="ECO:0000259" key="2">
    <source>
        <dbReference type="Pfam" id="PF12697"/>
    </source>
</evidence>
<dbReference type="Proteomes" id="UP000019276">
    <property type="component" value="Unassembled WGS sequence"/>
</dbReference>
<dbReference type="PATRIC" id="fig|1328313.3.peg.1155"/>
<evidence type="ECO:0000259" key="1">
    <source>
        <dbReference type="Pfam" id="PF12262"/>
    </source>
</evidence>
<dbReference type="InterPro" id="IPR025920">
    <property type="entry name" value="Lipase_bact_N"/>
</dbReference>
<dbReference type="AlphaFoldDB" id="W7QSZ4"/>
<gene>
    <name evidence="3" type="ORF">DS2_05600</name>
</gene>
<proteinExistence type="predicted"/>
<dbReference type="Pfam" id="PF12697">
    <property type="entry name" value="Abhydrolase_6"/>
    <property type="match status" value="1"/>
</dbReference>
<dbReference type="Pfam" id="PF12262">
    <property type="entry name" value="Lipase_bact_N"/>
    <property type="match status" value="1"/>
</dbReference>
<dbReference type="InterPro" id="IPR020009">
    <property type="entry name" value="VolA/Pla-1/cef"/>
</dbReference>
<comment type="caution">
    <text evidence="3">The sequence shown here is derived from an EMBL/GenBank/DDBJ whole genome shotgun (WGS) entry which is preliminary data.</text>
</comment>
<organism evidence="3 4">
    <name type="scientific">Catenovulum agarivorans DS-2</name>
    <dbReference type="NCBI Taxonomy" id="1328313"/>
    <lineage>
        <taxon>Bacteria</taxon>
        <taxon>Pseudomonadati</taxon>
        <taxon>Pseudomonadota</taxon>
        <taxon>Gammaproteobacteria</taxon>
        <taxon>Alteromonadales</taxon>
        <taxon>Alteromonadaceae</taxon>
        <taxon>Catenovulum</taxon>
    </lineage>
</organism>
<dbReference type="PROSITE" id="PS51257">
    <property type="entry name" value="PROKAR_LIPOPROTEIN"/>
    <property type="match status" value="1"/>
</dbReference>
<dbReference type="STRING" id="1328313.DS2_05600"/>
<evidence type="ECO:0000313" key="3">
    <source>
        <dbReference type="EMBL" id="EWH11018.1"/>
    </source>
</evidence>
<reference evidence="3 4" key="1">
    <citation type="journal article" date="2014" name="Genome Announc.">
        <title>Draft Genome Sequence of the Agar-Degrading Bacterium Catenovulum sp. Strain DS-2, Isolated from Intestines of Haliotis diversicolor.</title>
        <authorList>
            <person name="Shan D."/>
            <person name="Li X."/>
            <person name="Gu Z."/>
            <person name="Wei G."/>
            <person name="Gao Z."/>
            <person name="Shao Z."/>
        </authorList>
    </citation>
    <scope>NUCLEOTIDE SEQUENCE [LARGE SCALE GENOMIC DNA]</scope>
    <source>
        <strain evidence="3 4">DS-2</strain>
    </source>
</reference>
<dbReference type="EMBL" id="ARZY01000007">
    <property type="protein sequence ID" value="EWH11018.1"/>
    <property type="molecule type" value="Genomic_DNA"/>
</dbReference>
<sequence>MQKFKLGLVAFSIAMLGACDNETLEDRQNNSDIEPVVAKSRVSYDPSASVLSVPNDLLFSDTQDGTLNLPVVDANDFTDPTVALSSLDGWSYQQPFAINFDLPKAADGLDETSAQTPGTVRIFKAIMGGSQDPNHTECANVPRGAACKIVAELTYGTHFVTTKANEQAIAVVPLQPWEAASTYIVAVTNMLEDGLSRPVEPSATYVTVRQNINTHPLGSESQLALQGAINSFEAAISTQGVDVDSVILTAAVTTQSATSLVALKKLMVSNPAAMPSMELPVSTGLDVKTALNPQLDSCQNILGKIQTGTATATEQSFVGFCGAQLYQSNITLPYFNGVASTDSPLGATGDGAWWRAMCDSGVILAGAQASGIDFSTLTPGANDSACQQLGLRDLGLDTERHITQYNPVPAVKSLVDTKVQVTVPDSTYVSVFNQAPMQMPESGWPVVILQHGITSNKENMLALTAALSKAGFATVAIDMVLHGERGFDITGDGELDVVASSDKGAVAYMNLQNGRAMRDNMRQSIVDLLRLRAAIASLAGQEFDGHKLDVSNVSFVGHSLGGIVGASFTAIANTDFATLGSQELTQAGADALFKVKASVFANASGGVGNFLLDSGAFGRFIKGSVLLAGLTGDDAQLARLAQGYLQHLTTNGANPAALSATDHNQYYDAYLATLDSAEEAYLAGVITQYVFAIQTLLDEGDPNRYAAWLTASGTPVLLTEIYGNGQDPATWDQVIPPFASNSPTAGTEQFARLLGISAVTADISGDNPVSGLIRYNTGGHSSLLDPSVNASVTTEMQTSIATFLMSGGTELDIKEDSTVVVK</sequence>
<keyword evidence="4" id="KW-1185">Reference proteome</keyword>
<feature type="domain" description="Bacterial virulence factor lipase N-terminal" evidence="1">
    <location>
        <begin position="57"/>
        <end position="259"/>
    </location>
</feature>
<protein>
    <recommendedName>
        <fullName evidence="5">Lipase</fullName>
    </recommendedName>
</protein>
<evidence type="ECO:0008006" key="5">
    <source>
        <dbReference type="Google" id="ProtNLM"/>
    </source>
</evidence>
<name>W7QSZ4_9ALTE</name>
<evidence type="ECO:0000313" key="4">
    <source>
        <dbReference type="Proteomes" id="UP000019276"/>
    </source>
</evidence>
<dbReference type="SUPFAM" id="SSF53474">
    <property type="entry name" value="alpha/beta-Hydrolases"/>
    <property type="match status" value="1"/>
</dbReference>